<dbReference type="EMBL" id="PDCK01000043">
    <property type="protein sequence ID" value="PRQ34028.1"/>
    <property type="molecule type" value="Genomic_DNA"/>
</dbReference>
<keyword evidence="2" id="KW-1185">Reference proteome</keyword>
<gene>
    <name evidence="1" type="ORF">RchiOBHm_Chr5g0064241</name>
</gene>
<dbReference type="AlphaFoldDB" id="A0A2P6QIM8"/>
<sequence length="73" mass="8280">MKFLGGMKSSYHLAVQITESTQAGELTNGSKLMTLLVPLVSTFQYEGDHERYRLTVAKERPRLHEKTQGQTLQ</sequence>
<organism evidence="1 2">
    <name type="scientific">Rosa chinensis</name>
    <name type="common">China rose</name>
    <dbReference type="NCBI Taxonomy" id="74649"/>
    <lineage>
        <taxon>Eukaryota</taxon>
        <taxon>Viridiplantae</taxon>
        <taxon>Streptophyta</taxon>
        <taxon>Embryophyta</taxon>
        <taxon>Tracheophyta</taxon>
        <taxon>Spermatophyta</taxon>
        <taxon>Magnoliopsida</taxon>
        <taxon>eudicotyledons</taxon>
        <taxon>Gunneridae</taxon>
        <taxon>Pentapetalae</taxon>
        <taxon>rosids</taxon>
        <taxon>fabids</taxon>
        <taxon>Rosales</taxon>
        <taxon>Rosaceae</taxon>
        <taxon>Rosoideae</taxon>
        <taxon>Rosoideae incertae sedis</taxon>
        <taxon>Rosa</taxon>
    </lineage>
</organism>
<evidence type="ECO:0000313" key="2">
    <source>
        <dbReference type="Proteomes" id="UP000238479"/>
    </source>
</evidence>
<reference evidence="1 2" key="1">
    <citation type="journal article" date="2018" name="Nat. Genet.">
        <title>The Rosa genome provides new insights in the design of modern roses.</title>
        <authorList>
            <person name="Bendahmane M."/>
        </authorList>
    </citation>
    <scope>NUCLEOTIDE SEQUENCE [LARGE SCALE GENOMIC DNA]</scope>
    <source>
        <strain evidence="2">cv. Old Blush</strain>
    </source>
</reference>
<comment type="caution">
    <text evidence="1">The sequence shown here is derived from an EMBL/GenBank/DDBJ whole genome shotgun (WGS) entry which is preliminary data.</text>
</comment>
<dbReference type="Gramene" id="PRQ34028">
    <property type="protein sequence ID" value="PRQ34028"/>
    <property type="gene ID" value="RchiOBHm_Chr5g0064241"/>
</dbReference>
<protein>
    <submittedName>
        <fullName evidence="1">Uncharacterized protein</fullName>
    </submittedName>
</protein>
<evidence type="ECO:0000313" key="1">
    <source>
        <dbReference type="EMBL" id="PRQ34028.1"/>
    </source>
</evidence>
<dbReference type="Proteomes" id="UP000238479">
    <property type="component" value="Chromosome 5"/>
</dbReference>
<name>A0A2P6QIM8_ROSCH</name>
<accession>A0A2P6QIM8</accession>
<proteinExistence type="predicted"/>